<gene>
    <name evidence="3" type="ORF">SAPINGB_P004159</name>
</gene>
<dbReference type="RefSeq" id="XP_031854765.1">
    <property type="nucleotide sequence ID" value="XM_031998874.1"/>
</dbReference>
<evidence type="ECO:0000313" key="4">
    <source>
        <dbReference type="Proteomes" id="UP000398389"/>
    </source>
</evidence>
<organism evidence="3 4">
    <name type="scientific">Magnusiomyces paraingens</name>
    <dbReference type="NCBI Taxonomy" id="2606893"/>
    <lineage>
        <taxon>Eukaryota</taxon>
        <taxon>Fungi</taxon>
        <taxon>Dikarya</taxon>
        <taxon>Ascomycota</taxon>
        <taxon>Saccharomycotina</taxon>
        <taxon>Dipodascomycetes</taxon>
        <taxon>Dipodascales</taxon>
        <taxon>Dipodascaceae</taxon>
        <taxon>Magnusiomyces</taxon>
    </lineage>
</organism>
<dbReference type="AlphaFoldDB" id="A0A5E8C0H7"/>
<feature type="chain" id="PRO_5023144483" description="Cell wall mannoprotein 1" evidence="2">
    <location>
        <begin position="20"/>
        <end position="304"/>
    </location>
</feature>
<evidence type="ECO:0008006" key="5">
    <source>
        <dbReference type="Google" id="ProtNLM"/>
    </source>
</evidence>
<protein>
    <recommendedName>
        <fullName evidence="5">Cell wall mannoprotein 1</fullName>
    </recommendedName>
</protein>
<feature type="signal peptide" evidence="2">
    <location>
        <begin position="1"/>
        <end position="19"/>
    </location>
</feature>
<evidence type="ECO:0000256" key="2">
    <source>
        <dbReference type="SAM" id="SignalP"/>
    </source>
</evidence>
<keyword evidence="4" id="KW-1185">Reference proteome</keyword>
<sequence>MVSKTLFTAAVVAAVGANAQLDGIISSIAAQISNGLVSGRKDGVPESQAASEVGEILSVINRNSDVQNLFSEAGGLVLGGINSNGVISFASAAQASLAALQGSEDGKTLEALISSHGSDLDGPKAYTIITNNLSPVLNLVIPQISSLSAGDQNVASAVNQLTDAAKGVVAKYGLDGSSAAPATSAVSSVSETASVVVSSSTIVSSSVVAVSSSVAESSIASGSVSPSVVSSVSTVVSTASAASSAATASDSGAVVTTTHTASATTHTSSASHSASSSVPQVNGQGQNTVQIIALGGAAAALFLL</sequence>
<evidence type="ECO:0000256" key="1">
    <source>
        <dbReference type="SAM" id="MobiDB-lite"/>
    </source>
</evidence>
<accession>A0A5E8C0H7</accession>
<dbReference type="Proteomes" id="UP000398389">
    <property type="component" value="Unassembled WGS sequence"/>
</dbReference>
<keyword evidence="2" id="KW-0732">Signal</keyword>
<feature type="compositionally biased region" description="Low complexity" evidence="1">
    <location>
        <begin position="259"/>
        <end position="278"/>
    </location>
</feature>
<dbReference type="GeneID" id="43582974"/>
<evidence type="ECO:0000313" key="3">
    <source>
        <dbReference type="EMBL" id="VVT54605.1"/>
    </source>
</evidence>
<dbReference type="OrthoDB" id="4094996at2759"/>
<name>A0A5E8C0H7_9ASCO</name>
<reference evidence="3 4" key="1">
    <citation type="submission" date="2019-09" db="EMBL/GenBank/DDBJ databases">
        <authorList>
            <person name="Brejova B."/>
        </authorList>
    </citation>
    <scope>NUCLEOTIDE SEQUENCE [LARGE SCALE GENOMIC DNA]</scope>
</reference>
<proteinExistence type="predicted"/>
<feature type="region of interest" description="Disordered" evidence="1">
    <location>
        <begin position="259"/>
        <end position="281"/>
    </location>
</feature>
<dbReference type="EMBL" id="CABVLU010000003">
    <property type="protein sequence ID" value="VVT54605.1"/>
    <property type="molecule type" value="Genomic_DNA"/>
</dbReference>